<dbReference type="RefSeq" id="WP_157737860.1">
    <property type="nucleotide sequence ID" value="NZ_LT906454.1"/>
</dbReference>
<sequence>MKKLIFFIFLCVKAVLNKILFGKKLIFLMGTPMHGNLGDIAIAYAEEQVIREIIARPYFEIPSSYVESYINTWKKIIGRNEVFVHGGGFTGTIWPEEMNMLLSVLRHFRNNKIIILPQTVYFEVLGSDVQNALAEAIDNCTDLTILLREHYSKEFVDLHFKTARSYLVPDVVPYLDKRYFKLKNHDSRGRILFVIRNDKEKIDQSTTIEKIKSLTTDFEIDYTDTVVPYAIRPWNRLKEIEKKIAQFRNSGLVVTDRLHGMIFATIAEVPCIVLNNNNYKIKGVYEWIKHQPNIYFLNSEEELDSVIPSLLKMPYQKFDNNFIRGKLSETISKIV</sequence>
<name>A0A239X5W9_STRAI</name>
<dbReference type="Pfam" id="PF04230">
    <property type="entry name" value="PS_pyruv_trans"/>
    <property type="match status" value="1"/>
</dbReference>
<reference evidence="2 3" key="1">
    <citation type="submission" date="2017-06" db="EMBL/GenBank/DDBJ databases">
        <authorList>
            <consortium name="Pathogen Informatics"/>
        </authorList>
    </citation>
    <scope>NUCLEOTIDE SEQUENCE [LARGE SCALE GENOMIC DNA]</scope>
    <source>
        <strain evidence="2 3">NCTC11291</strain>
    </source>
</reference>
<feature type="domain" description="Polysaccharide pyruvyl transferase" evidence="1">
    <location>
        <begin position="36"/>
        <end position="278"/>
    </location>
</feature>
<accession>A0A239X5W9</accession>
<protein>
    <submittedName>
        <fullName evidence="2">Exopolysaccharide polymerization protein</fullName>
        <ecNumber evidence="2">2.-.-.-</ecNumber>
    </submittedName>
</protein>
<evidence type="ECO:0000313" key="2">
    <source>
        <dbReference type="EMBL" id="SNV41394.1"/>
    </source>
</evidence>
<evidence type="ECO:0000313" key="3">
    <source>
        <dbReference type="Proteomes" id="UP000215144"/>
    </source>
</evidence>
<dbReference type="KEGG" id="saco:SAME_01337"/>
<dbReference type="OrthoDB" id="9807674at2"/>
<gene>
    <name evidence="2" type="primary">epsL</name>
    <name evidence="2" type="ORF">SAMEA4504048_01337</name>
</gene>
<dbReference type="InterPro" id="IPR007345">
    <property type="entry name" value="Polysacch_pyruvyl_Trfase"/>
</dbReference>
<dbReference type="AlphaFoldDB" id="A0A239X5W9"/>
<proteinExistence type="predicted"/>
<organism evidence="2 3">
    <name type="scientific">Streptococcus acidominimus</name>
    <dbReference type="NCBI Taxonomy" id="1326"/>
    <lineage>
        <taxon>Bacteria</taxon>
        <taxon>Bacillati</taxon>
        <taxon>Bacillota</taxon>
        <taxon>Bacilli</taxon>
        <taxon>Lactobacillales</taxon>
        <taxon>Streptococcaceae</taxon>
        <taxon>Streptococcus</taxon>
    </lineage>
</organism>
<evidence type="ECO:0000259" key="1">
    <source>
        <dbReference type="Pfam" id="PF04230"/>
    </source>
</evidence>
<keyword evidence="2" id="KW-0808">Transferase</keyword>
<dbReference type="GO" id="GO:0016740">
    <property type="term" value="F:transferase activity"/>
    <property type="evidence" value="ECO:0007669"/>
    <property type="project" value="UniProtKB-KW"/>
</dbReference>
<dbReference type="Proteomes" id="UP000215144">
    <property type="component" value="Chromosome 1"/>
</dbReference>
<dbReference type="EMBL" id="LT906454">
    <property type="protein sequence ID" value="SNV41394.1"/>
    <property type="molecule type" value="Genomic_DNA"/>
</dbReference>
<dbReference type="EC" id="2.-.-.-" evidence="2"/>